<dbReference type="Proteomes" id="UP000180253">
    <property type="component" value="Unassembled WGS sequence"/>
</dbReference>
<dbReference type="Gene3D" id="3.20.20.80">
    <property type="entry name" value="Glycosidases"/>
    <property type="match status" value="1"/>
</dbReference>
<dbReference type="PRINTS" id="PR00131">
    <property type="entry name" value="GLHYDRLASE1"/>
</dbReference>
<keyword evidence="6" id="KW-0119">Carbohydrate metabolism</keyword>
<dbReference type="NCBIfam" id="TIGR03356">
    <property type="entry name" value="BGL"/>
    <property type="match status" value="1"/>
</dbReference>
<dbReference type="PROSITE" id="PS00572">
    <property type="entry name" value="GLYCOSYL_HYDROL_F1_1"/>
    <property type="match status" value="1"/>
</dbReference>
<dbReference type="OrthoDB" id="9765195at2"/>
<dbReference type="GO" id="GO:0008422">
    <property type="term" value="F:beta-glucosidase activity"/>
    <property type="evidence" value="ECO:0007669"/>
    <property type="project" value="UniProtKB-EC"/>
</dbReference>
<evidence type="ECO:0000313" key="13">
    <source>
        <dbReference type="EMBL" id="OHU96565.1"/>
    </source>
</evidence>
<proteinExistence type="inferred from homology"/>
<dbReference type="GO" id="GO:0030245">
    <property type="term" value="P:cellulose catabolic process"/>
    <property type="evidence" value="ECO:0007669"/>
    <property type="project" value="UniProtKB-KW"/>
</dbReference>
<evidence type="ECO:0000256" key="9">
    <source>
        <dbReference type="PIRSR" id="PIRSR617736-1"/>
    </source>
</evidence>
<keyword evidence="5" id="KW-0136">Cellulose degradation</keyword>
<evidence type="ECO:0000256" key="5">
    <source>
        <dbReference type="ARBA" id="ARBA00023001"/>
    </source>
</evidence>
<keyword evidence="7 12" id="KW-0326">Glycosidase</keyword>
<dbReference type="EC" id="3.2.1.21" evidence="3 12"/>
<evidence type="ECO:0000313" key="14">
    <source>
        <dbReference type="Proteomes" id="UP000180253"/>
    </source>
</evidence>
<evidence type="ECO:0000256" key="7">
    <source>
        <dbReference type="ARBA" id="ARBA00023295"/>
    </source>
</evidence>
<feature type="binding site" evidence="10">
    <location>
        <position position="27"/>
    </location>
    <ligand>
        <name>substrate</name>
    </ligand>
</feature>
<dbReference type="AlphaFoldDB" id="A0A1S1NAY9"/>
<dbReference type="STRING" id="327939.BIW53_04345"/>
<dbReference type="Pfam" id="PF00232">
    <property type="entry name" value="Glyco_hydro_1"/>
    <property type="match status" value="1"/>
</dbReference>
<evidence type="ECO:0000256" key="3">
    <source>
        <dbReference type="ARBA" id="ARBA00012744"/>
    </source>
</evidence>
<feature type="active site" description="Proton donor" evidence="9">
    <location>
        <position position="170"/>
    </location>
</feature>
<keyword evidence="4 12" id="KW-0378">Hydrolase</keyword>
<accession>A0A1S1NAY9</accession>
<sequence>MTSLKLKSDSPLNSPRFTFGVATSSYQIEGGRDSRLETIWDKFCEGEGNISDGSNGDVACEHIKLWQQDVQMIAKLGVDAYRFSVAWGRVMNLDGSINKQGLNFYIALLKKLEELNIKAFVTLYHWDLPQYLEEKGGWLNRDTAFEFANYVDVVSQAFGDRVYSYATLNEPWCSAYLGYETGIHAPGLKNKQFGKQAAHHLLLAHGLAMKVLEKNSPNSKNGIVLNFSPCYAASTSEQDVGAARLADEHFNQWYIKPLLEGCYPDVINDMPDIHKPIIESGDMGIICQPIDYIGVNYYSRAIYQYCDEEGFKLQAPQTMSLTDMGWEIYPAGLYKLLTDLNRCYKLPEVIITENGAAMKDKLVEGKIDDQDRINYIQTHLAAIEQAIDSGVDVRGYFAWSLMDNFEWAEGYEKRFGIVYVDYQTQKRTLKQSAKAYRDMLRGRSHK</sequence>
<protein>
    <recommendedName>
        <fullName evidence="3 12">Beta-glucosidase</fullName>
        <ecNumber evidence="3 12">3.2.1.21</ecNumber>
    </recommendedName>
</protein>
<name>A0A1S1NAY9_9GAMM</name>
<evidence type="ECO:0000256" key="8">
    <source>
        <dbReference type="ARBA" id="ARBA00023326"/>
    </source>
</evidence>
<dbReference type="InterPro" id="IPR018120">
    <property type="entry name" value="Glyco_hydro_1_AS"/>
</dbReference>
<evidence type="ECO:0000256" key="2">
    <source>
        <dbReference type="ARBA" id="ARBA00010838"/>
    </source>
</evidence>
<reference evidence="13 14" key="1">
    <citation type="submission" date="2016-10" db="EMBL/GenBank/DDBJ databases">
        <title>Pseudoalteromonas amylolytica sp. nov., isolated from the surface seawater.</title>
        <authorList>
            <person name="Wu Y.-H."/>
            <person name="Cheng H."/>
            <person name="Jin X.-B."/>
            <person name="Wang C.-S."/>
            <person name="Xu X.-W."/>
        </authorList>
    </citation>
    <scope>NUCLEOTIDE SEQUENCE [LARGE SCALE GENOMIC DNA]</scope>
    <source>
        <strain evidence="13 14">JCM 12483</strain>
    </source>
</reference>
<comment type="similarity">
    <text evidence="2 12">Belongs to the glycosyl hydrolase 1 family.</text>
</comment>
<feature type="active site" description="Nucleophile" evidence="9 11">
    <location>
        <position position="353"/>
    </location>
</feature>
<gene>
    <name evidence="13" type="ORF">BIW53_04345</name>
</gene>
<evidence type="ECO:0000256" key="12">
    <source>
        <dbReference type="RuleBase" id="RU361175"/>
    </source>
</evidence>
<evidence type="ECO:0000256" key="10">
    <source>
        <dbReference type="PIRSR" id="PIRSR617736-2"/>
    </source>
</evidence>
<dbReference type="EMBL" id="MNAN01000026">
    <property type="protein sequence ID" value="OHU96565.1"/>
    <property type="molecule type" value="Genomic_DNA"/>
</dbReference>
<feature type="binding site" evidence="10">
    <location>
        <position position="169"/>
    </location>
    <ligand>
        <name>substrate</name>
    </ligand>
</feature>
<feature type="binding site" evidence="10">
    <location>
        <position position="399"/>
    </location>
    <ligand>
        <name>substrate</name>
    </ligand>
</feature>
<feature type="binding site" evidence="10">
    <location>
        <position position="298"/>
    </location>
    <ligand>
        <name>substrate</name>
    </ligand>
</feature>
<evidence type="ECO:0000256" key="11">
    <source>
        <dbReference type="PROSITE-ProRule" id="PRU10055"/>
    </source>
</evidence>
<dbReference type="InterPro" id="IPR033132">
    <property type="entry name" value="GH_1_N_CS"/>
</dbReference>
<comment type="catalytic activity">
    <reaction evidence="1 12">
        <text>Hydrolysis of terminal, non-reducing beta-D-glucosyl residues with release of beta-D-glucose.</text>
        <dbReference type="EC" id="3.2.1.21"/>
    </reaction>
</comment>
<dbReference type="InterPro" id="IPR017853">
    <property type="entry name" value="GH"/>
</dbReference>
<dbReference type="FunFam" id="3.20.20.80:FF:000004">
    <property type="entry name" value="Beta-glucosidase 6-phospho-beta-glucosidase"/>
    <property type="match status" value="1"/>
</dbReference>
<feature type="binding site" evidence="10">
    <location>
        <position position="125"/>
    </location>
    <ligand>
        <name>substrate</name>
    </ligand>
</feature>
<dbReference type="RefSeq" id="WP_070990592.1">
    <property type="nucleotide sequence ID" value="NZ_CBCSHD010000001.1"/>
</dbReference>
<dbReference type="InterPro" id="IPR001360">
    <property type="entry name" value="Glyco_hydro_1"/>
</dbReference>
<keyword evidence="8" id="KW-0624">Polysaccharide degradation</keyword>
<evidence type="ECO:0000256" key="6">
    <source>
        <dbReference type="ARBA" id="ARBA00023277"/>
    </source>
</evidence>
<dbReference type="InterPro" id="IPR017736">
    <property type="entry name" value="Glyco_hydro_1_beta-glucosidase"/>
</dbReference>
<dbReference type="PANTHER" id="PTHR10353">
    <property type="entry name" value="GLYCOSYL HYDROLASE"/>
    <property type="match status" value="1"/>
</dbReference>
<evidence type="ECO:0000256" key="1">
    <source>
        <dbReference type="ARBA" id="ARBA00000448"/>
    </source>
</evidence>
<dbReference type="PROSITE" id="PS00653">
    <property type="entry name" value="GLYCOSYL_HYDROL_F1_2"/>
    <property type="match status" value="1"/>
</dbReference>
<dbReference type="PANTHER" id="PTHR10353:SF36">
    <property type="entry name" value="LP05116P"/>
    <property type="match status" value="1"/>
</dbReference>
<comment type="caution">
    <text evidence="13">The sequence shown here is derived from an EMBL/GenBank/DDBJ whole genome shotgun (WGS) entry which is preliminary data.</text>
</comment>
<organism evidence="13 14">
    <name type="scientific">Pseudoalteromonas byunsanensis</name>
    <dbReference type="NCBI Taxonomy" id="327939"/>
    <lineage>
        <taxon>Bacteria</taxon>
        <taxon>Pseudomonadati</taxon>
        <taxon>Pseudomonadota</taxon>
        <taxon>Gammaproteobacteria</taxon>
        <taxon>Alteromonadales</taxon>
        <taxon>Pseudoalteromonadaceae</taxon>
        <taxon>Pseudoalteromonas</taxon>
    </lineage>
</organism>
<evidence type="ECO:0000256" key="4">
    <source>
        <dbReference type="ARBA" id="ARBA00022801"/>
    </source>
</evidence>
<feature type="binding site" evidence="10">
    <location>
        <begin position="406"/>
        <end position="407"/>
    </location>
    <ligand>
        <name>substrate</name>
    </ligand>
</feature>
<keyword evidence="14" id="KW-1185">Reference proteome</keyword>
<dbReference type="SUPFAM" id="SSF51445">
    <property type="entry name" value="(Trans)glycosidases"/>
    <property type="match status" value="1"/>
</dbReference>